<dbReference type="Gene3D" id="3.30.560.10">
    <property type="entry name" value="Glucose Oxidase, domain 3"/>
    <property type="match status" value="1"/>
</dbReference>
<organism evidence="9 10">
    <name type="scientific">Fistulifera solaris</name>
    <name type="common">Oleaginous diatom</name>
    <dbReference type="NCBI Taxonomy" id="1519565"/>
    <lineage>
        <taxon>Eukaryota</taxon>
        <taxon>Sar</taxon>
        <taxon>Stramenopiles</taxon>
        <taxon>Ochrophyta</taxon>
        <taxon>Bacillariophyta</taxon>
        <taxon>Bacillariophyceae</taxon>
        <taxon>Bacillariophycidae</taxon>
        <taxon>Naviculales</taxon>
        <taxon>Naviculaceae</taxon>
        <taxon>Fistulifera</taxon>
    </lineage>
</organism>
<dbReference type="GO" id="GO:0050660">
    <property type="term" value="F:flavin adenine dinucleotide binding"/>
    <property type="evidence" value="ECO:0007669"/>
    <property type="project" value="InterPro"/>
</dbReference>
<keyword evidence="4" id="KW-0274">FAD</keyword>
<comment type="cofactor">
    <cofactor evidence="1">
        <name>FAD</name>
        <dbReference type="ChEBI" id="CHEBI:57692"/>
    </cofactor>
</comment>
<comment type="caution">
    <text evidence="9">The sequence shown here is derived from an EMBL/GenBank/DDBJ whole genome shotgun (WGS) entry which is preliminary data.</text>
</comment>
<dbReference type="InterPro" id="IPR012132">
    <property type="entry name" value="GMC_OxRdtase"/>
</dbReference>
<dbReference type="InterPro" id="IPR000172">
    <property type="entry name" value="GMC_OxRdtase_N"/>
</dbReference>
<evidence type="ECO:0000256" key="1">
    <source>
        <dbReference type="ARBA" id="ARBA00001974"/>
    </source>
</evidence>
<evidence type="ECO:0000313" key="10">
    <source>
        <dbReference type="Proteomes" id="UP000198406"/>
    </source>
</evidence>
<dbReference type="GO" id="GO:0016614">
    <property type="term" value="F:oxidoreductase activity, acting on CH-OH group of donors"/>
    <property type="evidence" value="ECO:0007669"/>
    <property type="project" value="InterPro"/>
</dbReference>
<sequence length="719" mass="78950">MSLIEDRNDDTTYPRTQYDLDDEPNGSYQHQSTPLQKAPFEAIEQQDSSPLLKGENPGHKGGKWSLHWMLWLGTIFVVITLSVLLHSFLFHRPPTSLSTTTSYFDYIIVGGGPAGILVATKLAEAFPDLRLVLIESGTASQAAVLNDKNLNFMDIPLFWSGVASARDRQQALPMPFASGHHWPIEKTLLGRGLGGSGLHNAMINVRALRQDIEAWNVSEWTWETALEEYIQLEDFEAKMGKVEGRGSEGPIATAYPTAEVVDAITPLFLEAANRTGWPILLKGFNSGEERLGMGYYEFNIKDGVRDSVAQALLGRRKPPANLVIRTGLTVTRVLFGNGPLGLRACGVELLTEMGNVRKYMLTDITHAEVILSSGAIMTPQILVNSGIGPNGKALDLPGVGKNLQDHPVVGLSFAIHPELAMEATSIYTIGDELEDYLVAVQELTNLGANVTKISENDRLLLSEKLGTLGSAGFSAGGFLRSPWATDETPDIQLTLFPRLTEPHILRYANHMELKKLRASTMLVTVALLSPDARYQVHASSEPATRNTSRDNHPFNDIEEVAYDVPSQSENTIERLSLEGFKLPVIDLPVERKEYLSSRDIQRLVWGMEQVRRIQSTAPLSLHTGTETYPGAHVTGENLLRHVHENHLPNAHWVGSTKMGASDDPNAVVDGRLRVRGVTGLRIVDGGIIPFVPSGNTHSTICVVASRAAKLIQQDRSRKL</sequence>
<dbReference type="InterPro" id="IPR007867">
    <property type="entry name" value="GMC_OxRtase_C"/>
</dbReference>
<dbReference type="SUPFAM" id="SSF54373">
    <property type="entry name" value="FAD-linked reductases, C-terminal domain"/>
    <property type="match status" value="1"/>
</dbReference>
<dbReference type="Gene3D" id="3.50.50.60">
    <property type="entry name" value="FAD/NAD(P)-binding domain"/>
    <property type="match status" value="1"/>
</dbReference>
<dbReference type="PANTHER" id="PTHR11552:SF147">
    <property type="entry name" value="CHOLINE DEHYDROGENASE, MITOCHONDRIAL"/>
    <property type="match status" value="1"/>
</dbReference>
<name>A0A1Z5JWC2_FISSO</name>
<dbReference type="SUPFAM" id="SSF51905">
    <property type="entry name" value="FAD/NAD(P)-binding domain"/>
    <property type="match status" value="1"/>
</dbReference>
<evidence type="ECO:0000256" key="3">
    <source>
        <dbReference type="ARBA" id="ARBA00022630"/>
    </source>
</evidence>
<evidence type="ECO:0000259" key="8">
    <source>
        <dbReference type="PROSITE" id="PS00624"/>
    </source>
</evidence>
<keyword evidence="7" id="KW-0472">Membrane</keyword>
<proteinExistence type="inferred from homology"/>
<evidence type="ECO:0000256" key="7">
    <source>
        <dbReference type="SAM" id="Phobius"/>
    </source>
</evidence>
<protein>
    <recommendedName>
        <fullName evidence="8">Glucose-methanol-choline oxidoreductase N-terminal domain-containing protein</fullName>
    </recommendedName>
</protein>
<feature type="domain" description="Glucose-methanol-choline oxidoreductase N-terminal" evidence="8">
    <location>
        <begin position="374"/>
        <end position="388"/>
    </location>
</feature>
<keyword evidence="7" id="KW-1133">Transmembrane helix</keyword>
<dbReference type="OrthoDB" id="269227at2759"/>
<evidence type="ECO:0000313" key="9">
    <source>
        <dbReference type="EMBL" id="GAX18337.1"/>
    </source>
</evidence>
<evidence type="ECO:0000256" key="2">
    <source>
        <dbReference type="ARBA" id="ARBA00010790"/>
    </source>
</evidence>
<keyword evidence="5" id="KW-0560">Oxidoreductase</keyword>
<keyword evidence="7" id="KW-0812">Transmembrane</keyword>
<dbReference type="InterPro" id="IPR036188">
    <property type="entry name" value="FAD/NAD-bd_sf"/>
</dbReference>
<dbReference type="Proteomes" id="UP000198406">
    <property type="component" value="Unassembled WGS sequence"/>
</dbReference>
<gene>
    <name evidence="9" type="ORF">FisN_23Hh231</name>
</gene>
<dbReference type="PRINTS" id="PR00411">
    <property type="entry name" value="PNDRDTASEI"/>
</dbReference>
<evidence type="ECO:0000256" key="5">
    <source>
        <dbReference type="ARBA" id="ARBA00023002"/>
    </source>
</evidence>
<feature type="transmembrane region" description="Helical" evidence="7">
    <location>
        <begin position="68"/>
        <end position="90"/>
    </location>
</feature>
<feature type="region of interest" description="Disordered" evidence="6">
    <location>
        <begin position="1"/>
        <end position="36"/>
    </location>
</feature>
<dbReference type="EMBL" id="BDSP01000127">
    <property type="protein sequence ID" value="GAX18337.1"/>
    <property type="molecule type" value="Genomic_DNA"/>
</dbReference>
<feature type="compositionally biased region" description="Basic and acidic residues" evidence="6">
    <location>
        <begin position="1"/>
        <end position="12"/>
    </location>
</feature>
<evidence type="ECO:0000256" key="4">
    <source>
        <dbReference type="ARBA" id="ARBA00022827"/>
    </source>
</evidence>
<dbReference type="InParanoid" id="A0A1Z5JWC2"/>
<feature type="compositionally biased region" description="Polar residues" evidence="6">
    <location>
        <begin position="26"/>
        <end position="35"/>
    </location>
</feature>
<dbReference type="Pfam" id="PF05199">
    <property type="entry name" value="GMC_oxred_C"/>
    <property type="match status" value="1"/>
</dbReference>
<keyword evidence="3" id="KW-0285">Flavoprotein</keyword>
<dbReference type="PANTHER" id="PTHR11552">
    <property type="entry name" value="GLUCOSE-METHANOL-CHOLINE GMC OXIDOREDUCTASE"/>
    <property type="match status" value="1"/>
</dbReference>
<reference evidence="9 10" key="1">
    <citation type="journal article" date="2015" name="Plant Cell">
        <title>Oil accumulation by the oleaginous diatom Fistulifera solaris as revealed by the genome and transcriptome.</title>
        <authorList>
            <person name="Tanaka T."/>
            <person name="Maeda Y."/>
            <person name="Veluchamy A."/>
            <person name="Tanaka M."/>
            <person name="Abida H."/>
            <person name="Marechal E."/>
            <person name="Bowler C."/>
            <person name="Muto M."/>
            <person name="Sunaga Y."/>
            <person name="Tanaka M."/>
            <person name="Yoshino T."/>
            <person name="Taniguchi T."/>
            <person name="Fukuda Y."/>
            <person name="Nemoto M."/>
            <person name="Matsumoto M."/>
            <person name="Wong P.S."/>
            <person name="Aburatani S."/>
            <person name="Fujibuchi W."/>
        </authorList>
    </citation>
    <scope>NUCLEOTIDE SEQUENCE [LARGE SCALE GENOMIC DNA]</scope>
    <source>
        <strain evidence="9 10">JPCC DA0580</strain>
    </source>
</reference>
<dbReference type="Gene3D" id="4.10.450.10">
    <property type="entry name" value="Glucose Oxidase, domain 2"/>
    <property type="match status" value="1"/>
</dbReference>
<evidence type="ECO:0000256" key="6">
    <source>
        <dbReference type="SAM" id="MobiDB-lite"/>
    </source>
</evidence>
<dbReference type="AlphaFoldDB" id="A0A1Z5JWC2"/>
<accession>A0A1Z5JWC2</accession>
<comment type="similarity">
    <text evidence="2">Belongs to the GMC oxidoreductase family.</text>
</comment>
<dbReference type="Pfam" id="PF00732">
    <property type="entry name" value="GMC_oxred_N"/>
    <property type="match status" value="1"/>
</dbReference>
<keyword evidence="10" id="KW-1185">Reference proteome</keyword>
<dbReference type="PROSITE" id="PS00624">
    <property type="entry name" value="GMC_OXRED_2"/>
    <property type="match status" value="1"/>
</dbReference>
<dbReference type="InterPro" id="IPR027424">
    <property type="entry name" value="Glucose_Oxidase_domain_2"/>
</dbReference>